<evidence type="ECO:0000256" key="3">
    <source>
        <dbReference type="SAM" id="MobiDB-lite"/>
    </source>
</evidence>
<dbReference type="PANTHER" id="PTHR42648:SF25">
    <property type="entry name" value="RNA-DIRECTED DNA POLYMERASE"/>
    <property type="match status" value="1"/>
</dbReference>
<dbReference type="Gene3D" id="3.30.420.10">
    <property type="entry name" value="Ribonuclease H-like superfamily/Ribonuclease H"/>
    <property type="match status" value="1"/>
</dbReference>
<evidence type="ECO:0000259" key="5">
    <source>
        <dbReference type="PROSITE" id="PS50994"/>
    </source>
</evidence>
<dbReference type="AlphaFoldDB" id="A0AAP0BYJ0"/>
<protein>
    <recommendedName>
        <fullName evidence="8">Polyprotein</fullName>
    </recommendedName>
</protein>
<organism evidence="6 7">
    <name type="scientific">Platanthera zijinensis</name>
    <dbReference type="NCBI Taxonomy" id="2320716"/>
    <lineage>
        <taxon>Eukaryota</taxon>
        <taxon>Viridiplantae</taxon>
        <taxon>Streptophyta</taxon>
        <taxon>Embryophyta</taxon>
        <taxon>Tracheophyta</taxon>
        <taxon>Spermatophyta</taxon>
        <taxon>Magnoliopsida</taxon>
        <taxon>Liliopsida</taxon>
        <taxon>Asparagales</taxon>
        <taxon>Orchidaceae</taxon>
        <taxon>Orchidoideae</taxon>
        <taxon>Orchideae</taxon>
        <taxon>Orchidinae</taxon>
        <taxon>Platanthera</taxon>
    </lineage>
</organism>
<dbReference type="Proteomes" id="UP001418222">
    <property type="component" value="Unassembled WGS sequence"/>
</dbReference>
<reference evidence="6 7" key="1">
    <citation type="journal article" date="2022" name="Nat. Plants">
        <title>Genomes of leafy and leafless Platanthera orchids illuminate the evolution of mycoheterotrophy.</title>
        <authorList>
            <person name="Li M.H."/>
            <person name="Liu K.W."/>
            <person name="Li Z."/>
            <person name="Lu H.C."/>
            <person name="Ye Q.L."/>
            <person name="Zhang D."/>
            <person name="Wang J.Y."/>
            <person name="Li Y.F."/>
            <person name="Zhong Z.M."/>
            <person name="Liu X."/>
            <person name="Yu X."/>
            <person name="Liu D.K."/>
            <person name="Tu X.D."/>
            <person name="Liu B."/>
            <person name="Hao Y."/>
            <person name="Liao X.Y."/>
            <person name="Jiang Y.T."/>
            <person name="Sun W.H."/>
            <person name="Chen J."/>
            <person name="Chen Y.Q."/>
            <person name="Ai Y."/>
            <person name="Zhai J.W."/>
            <person name="Wu S.S."/>
            <person name="Zhou Z."/>
            <person name="Hsiao Y.Y."/>
            <person name="Wu W.L."/>
            <person name="Chen Y.Y."/>
            <person name="Lin Y.F."/>
            <person name="Hsu J.L."/>
            <person name="Li C.Y."/>
            <person name="Wang Z.W."/>
            <person name="Zhao X."/>
            <person name="Zhong W.Y."/>
            <person name="Ma X.K."/>
            <person name="Ma L."/>
            <person name="Huang J."/>
            <person name="Chen G.Z."/>
            <person name="Huang M.Z."/>
            <person name="Huang L."/>
            <person name="Peng D.H."/>
            <person name="Luo Y.B."/>
            <person name="Zou S.Q."/>
            <person name="Chen S.P."/>
            <person name="Lan S."/>
            <person name="Tsai W.C."/>
            <person name="Van de Peer Y."/>
            <person name="Liu Z.J."/>
        </authorList>
    </citation>
    <scope>NUCLEOTIDE SEQUENCE [LARGE SCALE GENOMIC DNA]</scope>
    <source>
        <strain evidence="6">Lor287</strain>
    </source>
</reference>
<dbReference type="GO" id="GO:0008270">
    <property type="term" value="F:zinc ion binding"/>
    <property type="evidence" value="ECO:0007669"/>
    <property type="project" value="UniProtKB-KW"/>
</dbReference>
<feature type="compositionally biased region" description="Polar residues" evidence="3">
    <location>
        <begin position="996"/>
        <end position="1011"/>
    </location>
</feature>
<dbReference type="InterPro" id="IPR036875">
    <property type="entry name" value="Znf_CCHC_sf"/>
</dbReference>
<dbReference type="Pfam" id="PF00665">
    <property type="entry name" value="rve"/>
    <property type="match status" value="1"/>
</dbReference>
<evidence type="ECO:0008006" key="8">
    <source>
        <dbReference type="Google" id="ProtNLM"/>
    </source>
</evidence>
<name>A0AAP0BYJ0_9ASPA</name>
<dbReference type="InterPro" id="IPR036397">
    <property type="entry name" value="RNaseH_sf"/>
</dbReference>
<evidence type="ECO:0000256" key="1">
    <source>
        <dbReference type="ARBA" id="ARBA00022670"/>
    </source>
</evidence>
<evidence type="ECO:0000313" key="6">
    <source>
        <dbReference type="EMBL" id="KAK8954346.1"/>
    </source>
</evidence>
<dbReference type="GO" id="GO:0006508">
    <property type="term" value="P:proteolysis"/>
    <property type="evidence" value="ECO:0007669"/>
    <property type="project" value="UniProtKB-KW"/>
</dbReference>
<dbReference type="SUPFAM" id="SSF57756">
    <property type="entry name" value="Retrovirus zinc finger-like domains"/>
    <property type="match status" value="1"/>
</dbReference>
<dbReference type="PANTHER" id="PTHR42648">
    <property type="entry name" value="TRANSPOSASE, PUTATIVE-RELATED"/>
    <property type="match status" value="1"/>
</dbReference>
<comment type="caution">
    <text evidence="6">The sequence shown here is derived from an EMBL/GenBank/DDBJ whole genome shotgun (WGS) entry which is preliminary data.</text>
</comment>
<sequence>MVEEELAGRRSLSEGELRLCEEKLWNRDGGGALEVRHCGVELRLSHGGTLAAFGGWQSRKRRGNGSVLGRRKQDVELLKQDVKEVLLEIILDGPLKLPKSFTSPNNSLCCFSYRFIAPTRSIISQGEAAQENGGAPQVEAARESGGGLFRYPQLTTINYASWVIRVQAMMEDQGVWEAIEPEDGEPVDIKKDKKARSHLFQALLEDLLMQVAMKKTAKEVWDCLKTRFIGADRVKNARLQTLRNEFDVMRMHEDETLDLYAGRLNSMCVRYANLGATLDDVALVKKLFDTVSDRFLNVIAGIEQFYDFDTMSFEEAVGRLKAYEERTRPHTTSRNGKGDGQLLLTREEWQTRQERDGKSNALADNSNHGWSGRGRGRGRGKGGRSWTQSKNDMSGSSGGGRDKSHINCFNCDKMGHYASECRVPKKEEEAHLTCADDTEPALMLAVSEVITTKEQEQQDAVLLSEEKTRPEENVTPCHVWYLDNEASNHMTGDKAKFRELDENITGKVKFGDGSAVQIMGKGSILFSCRNGDPWLLQEVYYIPKLRSNIVSLGQLIETGHKVIMNEDTLLVLDKCHTRLLMKVRRTPNRLYKIDLHQGEAVCLLVNLEDPAWLWHARLGHVNFHDMKFLVDKKMAVGVPSITHPNQICQGCLVAKQARQPFPTAASFRAEKPLELVHVDLCGPITPSSLAGNNYFMLIVDDYSRWMWLYVIKTKDQACSVFQKFKLQVENTSEQRIKTLRTDRGGEFLSTEFNQFCEGAGIERHITAPYTPQQNGVVERRNRTVMTMGRSLLKSMNMPGRFWGEAVRHAVYLLNRLPTKALGERTPFEAWNERKPHLGHLRVFGCTAHAKVTSPHLKKLDDRSRSVMYLGVEDGCKAHRLFDPRGGKIHRSRDVKFEENVKRCWSTGAGDEDPPCFVVEEECGTELIYGNFTPPMGGMAGESTPTAHVHQATSSTPLAGEVSPEGPATGMRTTTLTTAISPMVTTSTGSLADDLSTPDSVVTTPLSGGNSSTDDEHVRYRHIDDILRDAPRVQLEWKERPCSWRWRSNPATMRLSGSKFGRTLWPRRLSLLRKIRLGPS</sequence>
<keyword evidence="1" id="KW-0378">Hydrolase</keyword>
<keyword evidence="2" id="KW-0862">Zinc</keyword>
<dbReference type="GO" id="GO:0008233">
    <property type="term" value="F:peptidase activity"/>
    <property type="evidence" value="ECO:0007669"/>
    <property type="project" value="UniProtKB-KW"/>
</dbReference>
<feature type="compositionally biased region" description="Polar residues" evidence="3">
    <location>
        <begin position="385"/>
        <end position="395"/>
    </location>
</feature>
<dbReference type="InterPro" id="IPR039537">
    <property type="entry name" value="Retrotran_Ty1/copia-like"/>
</dbReference>
<keyword evidence="2" id="KW-0479">Metal-binding</keyword>
<feature type="domain" description="CCHC-type" evidence="4">
    <location>
        <begin position="408"/>
        <end position="422"/>
    </location>
</feature>
<evidence type="ECO:0000259" key="4">
    <source>
        <dbReference type="PROSITE" id="PS50158"/>
    </source>
</evidence>
<dbReference type="InterPro" id="IPR001878">
    <property type="entry name" value="Znf_CCHC"/>
</dbReference>
<feature type="domain" description="Integrase catalytic" evidence="5">
    <location>
        <begin position="668"/>
        <end position="834"/>
    </location>
</feature>
<dbReference type="PROSITE" id="PS50158">
    <property type="entry name" value="ZF_CCHC"/>
    <property type="match status" value="1"/>
</dbReference>
<proteinExistence type="predicted"/>
<dbReference type="InterPro" id="IPR054722">
    <property type="entry name" value="PolX-like_BBD"/>
</dbReference>
<gene>
    <name evidence="6" type="ORF">KSP39_PZI002155</name>
</gene>
<dbReference type="SMART" id="SM00343">
    <property type="entry name" value="ZnF_C2HC"/>
    <property type="match status" value="1"/>
</dbReference>
<accession>A0AAP0BYJ0</accession>
<dbReference type="Pfam" id="PF14223">
    <property type="entry name" value="Retrotran_gag_2"/>
    <property type="match status" value="1"/>
</dbReference>
<dbReference type="InterPro" id="IPR025724">
    <property type="entry name" value="GAG-pre-integrase_dom"/>
</dbReference>
<dbReference type="InterPro" id="IPR001584">
    <property type="entry name" value="Integrase_cat-core"/>
</dbReference>
<dbReference type="EMBL" id="JBBWWQ010000002">
    <property type="protein sequence ID" value="KAK8954346.1"/>
    <property type="molecule type" value="Genomic_DNA"/>
</dbReference>
<dbReference type="PROSITE" id="PS50994">
    <property type="entry name" value="INTEGRASE"/>
    <property type="match status" value="1"/>
</dbReference>
<feature type="region of interest" description="Disordered" evidence="3">
    <location>
        <begin position="350"/>
        <end position="402"/>
    </location>
</feature>
<keyword evidence="7" id="KW-1185">Reference proteome</keyword>
<dbReference type="Pfam" id="PF25597">
    <property type="entry name" value="SH3_retrovirus"/>
    <property type="match status" value="1"/>
</dbReference>
<feature type="region of interest" description="Disordered" evidence="3">
    <location>
        <begin position="986"/>
        <end position="1014"/>
    </location>
</feature>
<evidence type="ECO:0000256" key="2">
    <source>
        <dbReference type="PROSITE-ProRule" id="PRU00047"/>
    </source>
</evidence>
<dbReference type="Pfam" id="PF00098">
    <property type="entry name" value="zf-CCHC"/>
    <property type="match status" value="1"/>
</dbReference>
<dbReference type="InterPro" id="IPR057670">
    <property type="entry name" value="SH3_retrovirus"/>
</dbReference>
<dbReference type="SUPFAM" id="SSF53098">
    <property type="entry name" value="Ribonuclease H-like"/>
    <property type="match status" value="1"/>
</dbReference>
<dbReference type="Pfam" id="PF22936">
    <property type="entry name" value="Pol_BBD"/>
    <property type="match status" value="1"/>
</dbReference>
<dbReference type="InterPro" id="IPR012337">
    <property type="entry name" value="RNaseH-like_sf"/>
</dbReference>
<evidence type="ECO:0000313" key="7">
    <source>
        <dbReference type="Proteomes" id="UP001418222"/>
    </source>
</evidence>
<dbReference type="Pfam" id="PF13976">
    <property type="entry name" value="gag_pre-integrs"/>
    <property type="match status" value="1"/>
</dbReference>
<dbReference type="GO" id="GO:0003676">
    <property type="term" value="F:nucleic acid binding"/>
    <property type="evidence" value="ECO:0007669"/>
    <property type="project" value="InterPro"/>
</dbReference>
<keyword evidence="2" id="KW-0863">Zinc-finger</keyword>
<keyword evidence="1" id="KW-0645">Protease</keyword>
<dbReference type="GO" id="GO:0015074">
    <property type="term" value="P:DNA integration"/>
    <property type="evidence" value="ECO:0007669"/>
    <property type="project" value="InterPro"/>
</dbReference>